<dbReference type="EMBL" id="WKFB01000625">
    <property type="protein sequence ID" value="KAF6719383.1"/>
    <property type="molecule type" value="Genomic_DNA"/>
</dbReference>
<gene>
    <name evidence="2" type="ORF">FQA47_017393</name>
</gene>
<sequence>MAVSKEQATKAMVVAAEQVVMAVVRATGHEFCQKPFDSSSMPLIRLARSHARRASAHVQSKAAASPQWGARPEDVTSPRGEEIALRRALGPLALMFGEDYRLTAAG</sequence>
<organism evidence="2 3">
    <name type="scientific">Oryzias melastigma</name>
    <name type="common">Marine medaka</name>
    <dbReference type="NCBI Taxonomy" id="30732"/>
    <lineage>
        <taxon>Eukaryota</taxon>
        <taxon>Metazoa</taxon>
        <taxon>Chordata</taxon>
        <taxon>Craniata</taxon>
        <taxon>Vertebrata</taxon>
        <taxon>Euteleostomi</taxon>
        <taxon>Actinopterygii</taxon>
        <taxon>Neopterygii</taxon>
        <taxon>Teleostei</taxon>
        <taxon>Neoteleostei</taxon>
        <taxon>Acanthomorphata</taxon>
        <taxon>Ovalentaria</taxon>
        <taxon>Atherinomorphae</taxon>
        <taxon>Beloniformes</taxon>
        <taxon>Adrianichthyidae</taxon>
        <taxon>Oryziinae</taxon>
        <taxon>Oryzias</taxon>
    </lineage>
</organism>
<name>A0A834BTF2_ORYME</name>
<evidence type="ECO:0000313" key="2">
    <source>
        <dbReference type="EMBL" id="KAF6719383.1"/>
    </source>
</evidence>
<proteinExistence type="predicted"/>
<dbReference type="Proteomes" id="UP000646548">
    <property type="component" value="Unassembled WGS sequence"/>
</dbReference>
<protein>
    <submittedName>
        <fullName evidence="2">Uncharacterized protein</fullName>
    </submittedName>
</protein>
<accession>A0A834BTF2</accession>
<reference evidence="2" key="1">
    <citation type="journal article" name="BMC Genomics">
        <title>Long-read sequencing and de novo genome assembly of marine medaka (Oryzias melastigma).</title>
        <authorList>
            <person name="Liang P."/>
            <person name="Saqib H.S.A."/>
            <person name="Ni X."/>
            <person name="Shen Y."/>
        </authorList>
    </citation>
    <scope>NUCLEOTIDE SEQUENCE</scope>
    <source>
        <strain evidence="2">Bigg-433</strain>
    </source>
</reference>
<dbReference type="AlphaFoldDB" id="A0A834BTF2"/>
<evidence type="ECO:0000313" key="3">
    <source>
        <dbReference type="Proteomes" id="UP000646548"/>
    </source>
</evidence>
<evidence type="ECO:0000256" key="1">
    <source>
        <dbReference type="SAM" id="MobiDB-lite"/>
    </source>
</evidence>
<feature type="region of interest" description="Disordered" evidence="1">
    <location>
        <begin position="55"/>
        <end position="79"/>
    </location>
</feature>
<comment type="caution">
    <text evidence="2">The sequence shown here is derived from an EMBL/GenBank/DDBJ whole genome shotgun (WGS) entry which is preliminary data.</text>
</comment>